<protein>
    <submittedName>
        <fullName evidence="2">Uncharacterized protein</fullName>
    </submittedName>
</protein>
<feature type="compositionally biased region" description="Basic and acidic residues" evidence="1">
    <location>
        <begin position="90"/>
        <end position="109"/>
    </location>
</feature>
<organism evidence="2 3">
    <name type="scientific">Rickenella mellea</name>
    <dbReference type="NCBI Taxonomy" id="50990"/>
    <lineage>
        <taxon>Eukaryota</taxon>
        <taxon>Fungi</taxon>
        <taxon>Dikarya</taxon>
        <taxon>Basidiomycota</taxon>
        <taxon>Agaricomycotina</taxon>
        <taxon>Agaricomycetes</taxon>
        <taxon>Hymenochaetales</taxon>
        <taxon>Rickenellaceae</taxon>
        <taxon>Rickenella</taxon>
    </lineage>
</organism>
<evidence type="ECO:0000313" key="2">
    <source>
        <dbReference type="EMBL" id="TDL13729.1"/>
    </source>
</evidence>
<reference evidence="2 3" key="1">
    <citation type="submission" date="2018-06" db="EMBL/GenBank/DDBJ databases">
        <title>A transcriptomic atlas of mushroom development highlights an independent origin of complex multicellularity.</title>
        <authorList>
            <consortium name="DOE Joint Genome Institute"/>
            <person name="Krizsan K."/>
            <person name="Almasi E."/>
            <person name="Merenyi Z."/>
            <person name="Sahu N."/>
            <person name="Viragh M."/>
            <person name="Koszo T."/>
            <person name="Mondo S."/>
            <person name="Kiss B."/>
            <person name="Balint B."/>
            <person name="Kues U."/>
            <person name="Barry K."/>
            <person name="Hegedus J.C."/>
            <person name="Henrissat B."/>
            <person name="Johnson J."/>
            <person name="Lipzen A."/>
            <person name="Ohm R."/>
            <person name="Nagy I."/>
            <person name="Pangilinan J."/>
            <person name="Yan J."/>
            <person name="Xiong Y."/>
            <person name="Grigoriev I.V."/>
            <person name="Hibbett D.S."/>
            <person name="Nagy L.G."/>
        </authorList>
    </citation>
    <scope>NUCLEOTIDE SEQUENCE [LARGE SCALE GENOMIC DNA]</scope>
    <source>
        <strain evidence="2 3">SZMC22713</strain>
    </source>
</reference>
<evidence type="ECO:0000313" key="3">
    <source>
        <dbReference type="Proteomes" id="UP000294933"/>
    </source>
</evidence>
<proteinExistence type="predicted"/>
<gene>
    <name evidence="2" type="ORF">BD410DRAFT_871895</name>
</gene>
<dbReference type="AlphaFoldDB" id="A0A4Y7PGR8"/>
<feature type="compositionally biased region" description="Gly residues" evidence="1">
    <location>
        <begin position="110"/>
        <end position="120"/>
    </location>
</feature>
<feature type="compositionally biased region" description="Low complexity" evidence="1">
    <location>
        <begin position="1"/>
        <end position="23"/>
    </location>
</feature>
<feature type="non-terminal residue" evidence="2">
    <location>
        <position position="1"/>
    </location>
</feature>
<keyword evidence="3" id="KW-1185">Reference proteome</keyword>
<name>A0A4Y7PGR8_9AGAM</name>
<dbReference type="EMBL" id="ML170480">
    <property type="protein sequence ID" value="TDL13729.1"/>
    <property type="molecule type" value="Genomic_DNA"/>
</dbReference>
<feature type="region of interest" description="Disordered" evidence="1">
    <location>
        <begin position="1"/>
        <end position="160"/>
    </location>
</feature>
<accession>A0A4Y7PGR8</accession>
<dbReference type="Proteomes" id="UP000294933">
    <property type="component" value="Unassembled WGS sequence"/>
</dbReference>
<sequence length="183" mass="18923">WFTSPSTTTTPSPTQRTPTPTTTGARIKNPYGRHSTPRTNSNSDTEAVRQPVAAVGVNTPTVHIHLSPSTPPAPRPAIVRAPPGAPKHRAGGDPCKRERSEGAHARRDGGSGSGRAGNSGGTAHPQGRCGCARGERPRLGGGGGDYGAPAVSRSKPNHPSAALPYLGAAEATYRRPARLLLHM</sequence>
<dbReference type="VEuPathDB" id="FungiDB:BD410DRAFT_871895"/>
<evidence type="ECO:0000256" key="1">
    <source>
        <dbReference type="SAM" id="MobiDB-lite"/>
    </source>
</evidence>